<feature type="domain" description="Helicase C-terminal" evidence="7">
    <location>
        <begin position="231"/>
        <end position="378"/>
    </location>
</feature>
<dbReference type="SUPFAM" id="SSF52540">
    <property type="entry name" value="P-loop containing nucleoside triphosphate hydrolases"/>
    <property type="match status" value="1"/>
</dbReference>
<evidence type="ECO:0000256" key="3">
    <source>
        <dbReference type="ARBA" id="ARBA00022806"/>
    </source>
</evidence>
<keyword evidence="4" id="KW-0067">ATP-binding</keyword>
<dbReference type="InterPro" id="IPR000629">
    <property type="entry name" value="RNA-helicase_DEAD-box_CS"/>
</dbReference>
<dbReference type="Gene3D" id="3.40.50.300">
    <property type="entry name" value="P-loop containing nucleotide triphosphate hydrolases"/>
    <property type="match status" value="2"/>
</dbReference>
<dbReference type="SMART" id="SM00487">
    <property type="entry name" value="DEXDc"/>
    <property type="match status" value="1"/>
</dbReference>
<dbReference type="InterPro" id="IPR011545">
    <property type="entry name" value="DEAD/DEAH_box_helicase_dom"/>
</dbReference>
<evidence type="ECO:0000256" key="2">
    <source>
        <dbReference type="ARBA" id="ARBA00022801"/>
    </source>
</evidence>
<dbReference type="Pfam" id="PF00270">
    <property type="entry name" value="DEAD"/>
    <property type="match status" value="1"/>
</dbReference>
<dbReference type="CDD" id="cd18787">
    <property type="entry name" value="SF2_C_DEAD"/>
    <property type="match status" value="1"/>
</dbReference>
<dbReference type="InterPro" id="IPR014014">
    <property type="entry name" value="RNA_helicase_DEAD_Q_motif"/>
</dbReference>
<reference evidence="9" key="1">
    <citation type="submission" date="2018-05" db="EMBL/GenBank/DDBJ databases">
        <authorList>
            <person name="Lanie J.A."/>
            <person name="Ng W.-L."/>
            <person name="Kazmierczak K.M."/>
            <person name="Andrzejewski T.M."/>
            <person name="Davidsen T.M."/>
            <person name="Wayne K.J."/>
            <person name="Tettelin H."/>
            <person name="Glass J.I."/>
            <person name="Rusch D."/>
            <person name="Podicherti R."/>
            <person name="Tsui H.-C.T."/>
            <person name="Winkler M.E."/>
        </authorList>
    </citation>
    <scope>NUCLEOTIDE SEQUENCE</scope>
</reference>
<keyword evidence="2" id="KW-0378">Hydrolase</keyword>
<dbReference type="Pfam" id="PF00271">
    <property type="entry name" value="Helicase_C"/>
    <property type="match status" value="1"/>
</dbReference>
<dbReference type="PROSITE" id="PS51195">
    <property type="entry name" value="Q_MOTIF"/>
    <property type="match status" value="1"/>
</dbReference>
<dbReference type="GO" id="GO:0003724">
    <property type="term" value="F:RNA helicase activity"/>
    <property type="evidence" value="ECO:0007669"/>
    <property type="project" value="InterPro"/>
</dbReference>
<dbReference type="InterPro" id="IPR005580">
    <property type="entry name" value="DbpA/CsdA_RNA-bd_dom"/>
</dbReference>
<dbReference type="InterPro" id="IPR050079">
    <property type="entry name" value="DEAD_box_RNA_helicase"/>
</dbReference>
<evidence type="ECO:0008006" key="10">
    <source>
        <dbReference type="Google" id="ProtNLM"/>
    </source>
</evidence>
<dbReference type="InterPro" id="IPR012677">
    <property type="entry name" value="Nucleotide-bd_a/b_plait_sf"/>
</dbReference>
<dbReference type="CDD" id="cd00268">
    <property type="entry name" value="DEADc"/>
    <property type="match status" value="1"/>
</dbReference>
<dbReference type="InterPro" id="IPR044742">
    <property type="entry name" value="DEAD/DEAH_RhlB"/>
</dbReference>
<dbReference type="EMBL" id="UINC01004367">
    <property type="protein sequence ID" value="SVA13809.1"/>
    <property type="molecule type" value="Genomic_DNA"/>
</dbReference>
<gene>
    <name evidence="9" type="ORF">METZ01_LOCUS66663</name>
</gene>
<protein>
    <recommendedName>
        <fullName evidence="10">DEAD/DEAH box helicase</fullName>
    </recommendedName>
</protein>
<dbReference type="InterPro" id="IPR001650">
    <property type="entry name" value="Helicase_C-like"/>
</dbReference>
<dbReference type="PANTHER" id="PTHR47959:SF13">
    <property type="entry name" value="ATP-DEPENDENT RNA HELICASE RHLE"/>
    <property type="match status" value="1"/>
</dbReference>
<proteinExistence type="predicted"/>
<feature type="compositionally biased region" description="Basic residues" evidence="5">
    <location>
        <begin position="544"/>
        <end position="555"/>
    </location>
</feature>
<dbReference type="SMART" id="SM00490">
    <property type="entry name" value="HELICc"/>
    <property type="match status" value="1"/>
</dbReference>
<dbReference type="GO" id="GO:0016787">
    <property type="term" value="F:hydrolase activity"/>
    <property type="evidence" value="ECO:0007669"/>
    <property type="project" value="UniProtKB-KW"/>
</dbReference>
<feature type="region of interest" description="Disordered" evidence="5">
    <location>
        <begin position="538"/>
        <end position="580"/>
    </location>
</feature>
<dbReference type="GO" id="GO:0005829">
    <property type="term" value="C:cytosol"/>
    <property type="evidence" value="ECO:0007669"/>
    <property type="project" value="TreeGrafter"/>
</dbReference>
<accession>A0A381TDH9</accession>
<feature type="compositionally biased region" description="Basic residues" evidence="5">
    <location>
        <begin position="562"/>
        <end position="580"/>
    </location>
</feature>
<feature type="domain" description="DEAD-box RNA helicase Q" evidence="8">
    <location>
        <begin position="2"/>
        <end position="30"/>
    </location>
</feature>
<dbReference type="Pfam" id="PF03880">
    <property type="entry name" value="DbpA"/>
    <property type="match status" value="1"/>
</dbReference>
<dbReference type="PROSITE" id="PS00039">
    <property type="entry name" value="DEAD_ATP_HELICASE"/>
    <property type="match status" value="1"/>
</dbReference>
<dbReference type="GO" id="GO:0005524">
    <property type="term" value="F:ATP binding"/>
    <property type="evidence" value="ECO:0007669"/>
    <property type="project" value="UniProtKB-KW"/>
</dbReference>
<dbReference type="GO" id="GO:0003676">
    <property type="term" value="F:nucleic acid binding"/>
    <property type="evidence" value="ECO:0007669"/>
    <property type="project" value="InterPro"/>
</dbReference>
<sequence length="580" mass="66615">MDNFKQTRLHPDILKAISEIGFEIPTPIQAKTIPHLMASSHDLIATAQTGTGKTAAFGLPSIHLTDMKDRRTQTLILCPTRELCIQITKDFGNFSKYINGMNILAVYGGSSIQTQIKSLKKGAQIVVGTPGRTKDLIKRKRLDISHVARVILDEADEMLTMGFKEDLEMILAQTPKEKQTLLFSATMSKRVVGITKSYMNNPLEIATARRNIAAENVHHICYMVNAKDRYEVIKRIIDVNPEIYGIVFCRTRRETKEVANKLMHNGYNADTLNGDLSQVQRDEVMGRFRNRQLQILVATDVAARGLDVDDLTHVINFNLPDDDEIYVHRSGRTGRKGKKGISIIIIHSREMRKMREIEKKSSITFVRKPVPVGLEICKKRLYTLIDKVENVEVDEQQISQFMPDIYKKLEWLEREELIKHFVSTEFNRYLSYYKNAKDINIPGNGMGKKRSKREKRSRKERRDTSFTCFYINVGFQHKLNPGKLIGLINEYLRSSDAVIGKIEVMKTFSFFEIDNKWESKLFVGFKGKKFKGIPLLIKEDKGTPKSKKGSKRKSKYRDNKVARTKARKNRNKGGARRRRL</sequence>
<dbReference type="PROSITE" id="PS51194">
    <property type="entry name" value="HELICASE_CTER"/>
    <property type="match status" value="1"/>
</dbReference>
<evidence type="ECO:0000313" key="9">
    <source>
        <dbReference type="EMBL" id="SVA13809.1"/>
    </source>
</evidence>
<evidence type="ECO:0000259" key="6">
    <source>
        <dbReference type="PROSITE" id="PS51192"/>
    </source>
</evidence>
<evidence type="ECO:0000256" key="1">
    <source>
        <dbReference type="ARBA" id="ARBA00022741"/>
    </source>
</evidence>
<organism evidence="9">
    <name type="scientific">marine metagenome</name>
    <dbReference type="NCBI Taxonomy" id="408172"/>
    <lineage>
        <taxon>unclassified sequences</taxon>
        <taxon>metagenomes</taxon>
        <taxon>ecological metagenomes</taxon>
    </lineage>
</organism>
<evidence type="ECO:0000256" key="5">
    <source>
        <dbReference type="SAM" id="MobiDB-lite"/>
    </source>
</evidence>
<keyword evidence="1" id="KW-0547">Nucleotide-binding</keyword>
<evidence type="ECO:0000256" key="4">
    <source>
        <dbReference type="ARBA" id="ARBA00022840"/>
    </source>
</evidence>
<dbReference type="CDD" id="cd12252">
    <property type="entry name" value="RRM_DbpA"/>
    <property type="match status" value="1"/>
</dbReference>
<keyword evidence="3" id="KW-0347">Helicase</keyword>
<dbReference type="AlphaFoldDB" id="A0A381TDH9"/>
<dbReference type="InterPro" id="IPR027417">
    <property type="entry name" value="P-loop_NTPase"/>
</dbReference>
<dbReference type="PANTHER" id="PTHR47959">
    <property type="entry name" value="ATP-DEPENDENT RNA HELICASE RHLE-RELATED"/>
    <property type="match status" value="1"/>
</dbReference>
<dbReference type="Gene3D" id="3.30.70.330">
    <property type="match status" value="1"/>
</dbReference>
<evidence type="ECO:0000259" key="7">
    <source>
        <dbReference type="PROSITE" id="PS51194"/>
    </source>
</evidence>
<evidence type="ECO:0000259" key="8">
    <source>
        <dbReference type="PROSITE" id="PS51195"/>
    </source>
</evidence>
<name>A0A381TDH9_9ZZZZ</name>
<dbReference type="PROSITE" id="PS51192">
    <property type="entry name" value="HELICASE_ATP_BIND_1"/>
    <property type="match status" value="1"/>
</dbReference>
<feature type="domain" description="Helicase ATP-binding" evidence="6">
    <location>
        <begin position="34"/>
        <end position="205"/>
    </location>
</feature>
<dbReference type="InterPro" id="IPR014001">
    <property type="entry name" value="Helicase_ATP-bd"/>
</dbReference>